<keyword evidence="7" id="KW-0129">CBS domain</keyword>
<dbReference type="GO" id="GO:0005886">
    <property type="term" value="C:plasma membrane"/>
    <property type="evidence" value="ECO:0007669"/>
    <property type="project" value="UniProtKB-SubCell"/>
</dbReference>
<sequence>MDDAIPLWFEYVVVMGFMLCTMLLSGADVAFSSIPKATLQRLKQEHQEGKTNRVTRWLDNQEHLFGTIVIGKLAMLACTVVSATSATFSSSAALGIGIFSPLVIQSIILICLMLFVIEWLPRVLVKQYPDSSARFSAWTVRITSWILWPIVTPVLALMSRGEGFFSSGRNPYWLDDELHRVLELDENHELDEEDKEMISGIIEMHDTSVREVMTPRVDMICADVNMNVPDLLVLIEDVGHSRIPIYKDSIDNIVGIVYAKDLLKYENEEEEPSSVEQLVRPPYFVPETKKADELLRDFQHEKTHLAMVVDEHGGIEGLVTLEDLLEEIVGEIQDEYDAELPMYEEFPDGSIVVEGKLNIDELNEILKTDITSDGFDTIGGLVFDVAGHVPAAGETVTYGNLQMIVREVDGQRGAKIAITKTA</sequence>
<protein>
    <recommendedName>
        <fullName evidence="10">CBS domain-containing protein</fullName>
    </recommendedName>
</protein>
<feature type="transmembrane region" description="Helical" evidence="9">
    <location>
        <begin position="12"/>
        <end position="34"/>
    </location>
</feature>
<dbReference type="AlphaFoldDB" id="A0A382C6Q0"/>
<evidence type="ECO:0000256" key="2">
    <source>
        <dbReference type="ARBA" id="ARBA00006337"/>
    </source>
</evidence>
<dbReference type="GO" id="GO:0050660">
    <property type="term" value="F:flavin adenine dinucleotide binding"/>
    <property type="evidence" value="ECO:0007669"/>
    <property type="project" value="InterPro"/>
</dbReference>
<dbReference type="InterPro" id="IPR002550">
    <property type="entry name" value="CNNM"/>
</dbReference>
<dbReference type="Gene3D" id="3.10.580.10">
    <property type="entry name" value="CBS-domain"/>
    <property type="match status" value="1"/>
</dbReference>
<dbReference type="SUPFAM" id="SSF56176">
    <property type="entry name" value="FAD-binding/transporter-associated domain-like"/>
    <property type="match status" value="1"/>
</dbReference>
<feature type="transmembrane region" description="Helical" evidence="9">
    <location>
        <begin position="92"/>
        <end position="117"/>
    </location>
</feature>
<proteinExistence type="inferred from homology"/>
<dbReference type="CDD" id="cd04590">
    <property type="entry name" value="CBS_pair_CorC_HlyC_assoc"/>
    <property type="match status" value="1"/>
</dbReference>
<comment type="subcellular location">
    <subcellularLocation>
        <location evidence="1">Cell membrane</location>
        <topology evidence="1">Multi-pass membrane protein</topology>
    </subcellularLocation>
</comment>
<name>A0A382C6Q0_9ZZZZ</name>
<dbReference type="SUPFAM" id="SSF54631">
    <property type="entry name" value="CBS-domain pair"/>
    <property type="match status" value="1"/>
</dbReference>
<evidence type="ECO:0000256" key="6">
    <source>
        <dbReference type="ARBA" id="ARBA00022989"/>
    </source>
</evidence>
<keyword evidence="3" id="KW-1003">Cell membrane</keyword>
<dbReference type="InterPro" id="IPR000644">
    <property type="entry name" value="CBS_dom"/>
</dbReference>
<dbReference type="PANTHER" id="PTHR22777:SF32">
    <property type="entry name" value="UPF0053 INNER MEMBRANE PROTEIN YFJD"/>
    <property type="match status" value="1"/>
</dbReference>
<dbReference type="Pfam" id="PF00571">
    <property type="entry name" value="CBS"/>
    <property type="match status" value="2"/>
</dbReference>
<feature type="domain" description="CBS" evidence="10">
    <location>
        <begin position="213"/>
        <end position="273"/>
    </location>
</feature>
<dbReference type="Pfam" id="PF01595">
    <property type="entry name" value="CNNM"/>
    <property type="match status" value="1"/>
</dbReference>
<reference evidence="11" key="1">
    <citation type="submission" date="2018-05" db="EMBL/GenBank/DDBJ databases">
        <authorList>
            <person name="Lanie J.A."/>
            <person name="Ng W.-L."/>
            <person name="Kazmierczak K.M."/>
            <person name="Andrzejewski T.M."/>
            <person name="Davidsen T.M."/>
            <person name="Wayne K.J."/>
            <person name="Tettelin H."/>
            <person name="Glass J.I."/>
            <person name="Rusch D."/>
            <person name="Podicherti R."/>
            <person name="Tsui H.-C.T."/>
            <person name="Winkler M.E."/>
        </authorList>
    </citation>
    <scope>NUCLEOTIDE SEQUENCE</scope>
</reference>
<dbReference type="Pfam" id="PF03471">
    <property type="entry name" value="CorC_HlyC"/>
    <property type="match status" value="1"/>
</dbReference>
<evidence type="ECO:0000256" key="8">
    <source>
        <dbReference type="ARBA" id="ARBA00023136"/>
    </source>
</evidence>
<dbReference type="InterPro" id="IPR005170">
    <property type="entry name" value="Transptr-assoc_dom"/>
</dbReference>
<feature type="domain" description="CBS" evidence="10">
    <location>
        <begin position="278"/>
        <end position="335"/>
    </location>
</feature>
<dbReference type="SMART" id="SM00116">
    <property type="entry name" value="CBS"/>
    <property type="match status" value="2"/>
</dbReference>
<feature type="non-terminal residue" evidence="11">
    <location>
        <position position="422"/>
    </location>
</feature>
<evidence type="ECO:0000256" key="9">
    <source>
        <dbReference type="SAM" id="Phobius"/>
    </source>
</evidence>
<dbReference type="EMBL" id="UINC01033052">
    <property type="protein sequence ID" value="SVB21720.1"/>
    <property type="molecule type" value="Genomic_DNA"/>
</dbReference>
<dbReference type="InterPro" id="IPR044751">
    <property type="entry name" value="Ion_transp-like_CBS"/>
</dbReference>
<keyword evidence="5" id="KW-0677">Repeat</keyword>
<evidence type="ECO:0000256" key="5">
    <source>
        <dbReference type="ARBA" id="ARBA00022737"/>
    </source>
</evidence>
<keyword evidence="6 9" id="KW-1133">Transmembrane helix</keyword>
<keyword evidence="8 9" id="KW-0472">Membrane</keyword>
<dbReference type="SMART" id="SM01091">
    <property type="entry name" value="CorC_HlyC"/>
    <property type="match status" value="1"/>
</dbReference>
<organism evidence="11">
    <name type="scientific">marine metagenome</name>
    <dbReference type="NCBI Taxonomy" id="408172"/>
    <lineage>
        <taxon>unclassified sequences</taxon>
        <taxon>metagenomes</taxon>
        <taxon>ecological metagenomes</taxon>
    </lineage>
</organism>
<feature type="transmembrane region" description="Helical" evidence="9">
    <location>
        <begin position="138"/>
        <end position="158"/>
    </location>
</feature>
<dbReference type="InterPro" id="IPR016169">
    <property type="entry name" value="FAD-bd_PCMH_sub2"/>
</dbReference>
<keyword evidence="4 9" id="KW-0812">Transmembrane</keyword>
<dbReference type="PANTHER" id="PTHR22777">
    <property type="entry name" value="HEMOLYSIN-RELATED"/>
    <property type="match status" value="1"/>
</dbReference>
<evidence type="ECO:0000256" key="7">
    <source>
        <dbReference type="ARBA" id="ARBA00023122"/>
    </source>
</evidence>
<evidence type="ECO:0000259" key="10">
    <source>
        <dbReference type="PROSITE" id="PS51371"/>
    </source>
</evidence>
<evidence type="ECO:0000256" key="1">
    <source>
        <dbReference type="ARBA" id="ARBA00004651"/>
    </source>
</evidence>
<dbReference type="FunFam" id="3.10.580.10:FF:000002">
    <property type="entry name" value="Magnesium/cobalt efflux protein CorC"/>
    <property type="match status" value="1"/>
</dbReference>
<evidence type="ECO:0000256" key="3">
    <source>
        <dbReference type="ARBA" id="ARBA00022475"/>
    </source>
</evidence>
<accession>A0A382C6Q0</accession>
<gene>
    <name evidence="11" type="ORF">METZ01_LOCUS174574</name>
</gene>
<dbReference type="InterPro" id="IPR036318">
    <property type="entry name" value="FAD-bd_PCMH-like_sf"/>
</dbReference>
<dbReference type="InterPro" id="IPR046342">
    <property type="entry name" value="CBS_dom_sf"/>
</dbReference>
<dbReference type="PROSITE" id="PS51371">
    <property type="entry name" value="CBS"/>
    <property type="match status" value="2"/>
</dbReference>
<dbReference type="Gene3D" id="3.30.465.10">
    <property type="match status" value="1"/>
</dbReference>
<evidence type="ECO:0000256" key="4">
    <source>
        <dbReference type="ARBA" id="ARBA00022692"/>
    </source>
</evidence>
<feature type="transmembrane region" description="Helical" evidence="9">
    <location>
        <begin position="63"/>
        <end position="86"/>
    </location>
</feature>
<comment type="similarity">
    <text evidence="2">Belongs to the UPF0053 family.</text>
</comment>
<evidence type="ECO:0000313" key="11">
    <source>
        <dbReference type="EMBL" id="SVB21720.1"/>
    </source>
</evidence>